<keyword evidence="6" id="KW-0175">Coiled coil</keyword>
<dbReference type="SUPFAM" id="SSF47384">
    <property type="entry name" value="Homodimeric domain of signal transducing histidine kinase"/>
    <property type="match status" value="1"/>
</dbReference>
<dbReference type="OrthoDB" id="5400848at2"/>
<feature type="transmembrane region" description="Helical" evidence="7">
    <location>
        <begin position="36"/>
        <end position="54"/>
    </location>
</feature>
<name>B9M5Y8_GEODF</name>
<dbReference type="PRINTS" id="PR00344">
    <property type="entry name" value="BCTRLSENSOR"/>
</dbReference>
<dbReference type="InterPro" id="IPR005467">
    <property type="entry name" value="His_kinase_dom"/>
</dbReference>
<dbReference type="Pfam" id="PF02518">
    <property type="entry name" value="HATPase_c"/>
    <property type="match status" value="1"/>
</dbReference>
<evidence type="ECO:0000256" key="5">
    <source>
        <dbReference type="ARBA" id="ARBA00022777"/>
    </source>
</evidence>
<reference evidence="9 10" key="1">
    <citation type="submission" date="2009-01" db="EMBL/GenBank/DDBJ databases">
        <title>Complete sequence of Geobacter sp. FRC-32.</title>
        <authorList>
            <consortium name="US DOE Joint Genome Institute"/>
            <person name="Lucas S."/>
            <person name="Copeland A."/>
            <person name="Lapidus A."/>
            <person name="Glavina del Rio T."/>
            <person name="Dalin E."/>
            <person name="Tice H."/>
            <person name="Bruce D."/>
            <person name="Goodwin L."/>
            <person name="Pitluck S."/>
            <person name="Saunders E."/>
            <person name="Brettin T."/>
            <person name="Detter J.C."/>
            <person name="Han C."/>
            <person name="Larimer F."/>
            <person name="Land M."/>
            <person name="Hauser L."/>
            <person name="Kyrpides N."/>
            <person name="Ovchinnikova G."/>
            <person name="Kostka J."/>
            <person name="Richardson P."/>
        </authorList>
    </citation>
    <scope>NUCLEOTIDE SEQUENCE [LARGE SCALE GENOMIC DNA]</scope>
    <source>
        <strain evidence="10">DSM 22248 / JCM 15807 / FRC-32</strain>
    </source>
</reference>
<dbReference type="SMART" id="SM00388">
    <property type="entry name" value="HisKA"/>
    <property type="match status" value="1"/>
</dbReference>
<comment type="catalytic activity">
    <reaction evidence="1">
        <text>ATP + protein L-histidine = ADP + protein N-phospho-L-histidine.</text>
        <dbReference type="EC" id="2.7.13.3"/>
    </reaction>
</comment>
<dbReference type="Pfam" id="PF00512">
    <property type="entry name" value="HisKA"/>
    <property type="match status" value="1"/>
</dbReference>
<dbReference type="InterPro" id="IPR003661">
    <property type="entry name" value="HisK_dim/P_dom"/>
</dbReference>
<keyword evidence="5 9" id="KW-0418">Kinase</keyword>
<dbReference type="HOGENOM" id="CLU_000445_89_1_7"/>
<dbReference type="CDD" id="cd00082">
    <property type="entry name" value="HisKA"/>
    <property type="match status" value="1"/>
</dbReference>
<keyword evidence="3" id="KW-0597">Phosphoprotein</keyword>
<dbReference type="EMBL" id="CP001390">
    <property type="protein sequence ID" value="ACM19969.1"/>
    <property type="molecule type" value="Genomic_DNA"/>
</dbReference>
<dbReference type="PANTHER" id="PTHR42878">
    <property type="entry name" value="TWO-COMPONENT HISTIDINE KINASE"/>
    <property type="match status" value="1"/>
</dbReference>
<evidence type="ECO:0000256" key="3">
    <source>
        <dbReference type="ARBA" id="ARBA00022553"/>
    </source>
</evidence>
<dbReference type="FunFam" id="1.10.287.130:FF:000070">
    <property type="entry name" value="Histidine kinase sensor protein"/>
    <property type="match status" value="1"/>
</dbReference>
<dbReference type="SUPFAM" id="SSF55874">
    <property type="entry name" value="ATPase domain of HSP90 chaperone/DNA topoisomerase II/histidine kinase"/>
    <property type="match status" value="1"/>
</dbReference>
<dbReference type="SMART" id="SM00387">
    <property type="entry name" value="HATPase_c"/>
    <property type="match status" value="1"/>
</dbReference>
<dbReference type="InterPro" id="IPR003594">
    <property type="entry name" value="HATPase_dom"/>
</dbReference>
<keyword evidence="7" id="KW-1133">Transmembrane helix</keyword>
<evidence type="ECO:0000256" key="7">
    <source>
        <dbReference type="SAM" id="Phobius"/>
    </source>
</evidence>
<organism evidence="9 10">
    <name type="scientific">Geotalea daltonii (strain DSM 22248 / JCM 15807 / FRC-32)</name>
    <name type="common">Geobacter daltonii</name>
    <dbReference type="NCBI Taxonomy" id="316067"/>
    <lineage>
        <taxon>Bacteria</taxon>
        <taxon>Pseudomonadati</taxon>
        <taxon>Thermodesulfobacteriota</taxon>
        <taxon>Desulfuromonadia</taxon>
        <taxon>Geobacterales</taxon>
        <taxon>Geobacteraceae</taxon>
        <taxon>Geotalea</taxon>
    </lineage>
</organism>
<dbReference type="InterPro" id="IPR050351">
    <property type="entry name" value="BphY/WalK/GraS-like"/>
</dbReference>
<dbReference type="InterPro" id="IPR004358">
    <property type="entry name" value="Sig_transdc_His_kin-like_C"/>
</dbReference>
<dbReference type="GO" id="GO:0000155">
    <property type="term" value="F:phosphorelay sensor kinase activity"/>
    <property type="evidence" value="ECO:0007669"/>
    <property type="project" value="InterPro"/>
</dbReference>
<keyword evidence="7" id="KW-0812">Transmembrane</keyword>
<dbReference type="InterPro" id="IPR036890">
    <property type="entry name" value="HATPase_C_sf"/>
</dbReference>
<sequence length="406" mass="45799">MRELVYPMQPKNLFVVTALLFFVIVFIPVYRTFGFAITSLSIIPVIVAGYLSFFRIAAQSTIFPGEAAGPCQFGPKARYCSAAKMETDTANENGRGRCPVQGNVRDMRRQKVIDRQEQLENLVSIKSTELCQLNQRLNKEIHDRQEAEKKVQNLRVELERRVRERTRRLETANQELESFSFAVSHDLRSPLTSIIGFSNALLEDCGDSLSDQACQYMERIIAASDRMKGKIEALLNFSRMNLTELSVSQVDLSQIALDIMRDLSETSPRDNLQLEITAGLTTMADKVLLRAVLENLLGNAWKYTARKDKTVIRFGAKDLAGGKVYFVSDNGAGFDMEHADKLFEPFQRLHRIDEFEGNGIGLTTVKRIIRHHGGRVWAEAAVDQGATFYFTIGRVENHGISAPLRQ</sequence>
<evidence type="ECO:0000256" key="1">
    <source>
        <dbReference type="ARBA" id="ARBA00000085"/>
    </source>
</evidence>
<keyword evidence="7" id="KW-0472">Membrane</keyword>
<protein>
    <recommendedName>
        <fullName evidence="2">histidine kinase</fullName>
        <ecNumber evidence="2">2.7.13.3</ecNumber>
    </recommendedName>
</protein>
<dbReference type="Gene3D" id="3.30.565.10">
    <property type="entry name" value="Histidine kinase-like ATPase, C-terminal domain"/>
    <property type="match status" value="1"/>
</dbReference>
<dbReference type="InterPro" id="IPR036097">
    <property type="entry name" value="HisK_dim/P_sf"/>
</dbReference>
<dbReference type="Proteomes" id="UP000007721">
    <property type="component" value="Chromosome"/>
</dbReference>
<proteinExistence type="predicted"/>
<gene>
    <name evidence="9" type="ordered locus">Geob_1611</name>
</gene>
<keyword evidence="10" id="KW-1185">Reference proteome</keyword>
<evidence type="ECO:0000313" key="9">
    <source>
        <dbReference type="EMBL" id="ACM19969.1"/>
    </source>
</evidence>
<dbReference type="PROSITE" id="PS50109">
    <property type="entry name" value="HIS_KIN"/>
    <property type="match status" value="1"/>
</dbReference>
<dbReference type="GO" id="GO:0007234">
    <property type="term" value="P:osmosensory signaling via phosphorelay pathway"/>
    <property type="evidence" value="ECO:0007669"/>
    <property type="project" value="TreeGrafter"/>
</dbReference>
<dbReference type="EC" id="2.7.13.3" evidence="2"/>
<feature type="domain" description="Histidine kinase" evidence="8">
    <location>
        <begin position="182"/>
        <end position="396"/>
    </location>
</feature>
<dbReference type="Gene3D" id="1.10.287.130">
    <property type="match status" value="1"/>
</dbReference>
<dbReference type="KEGG" id="geo:Geob_1611"/>
<dbReference type="FunFam" id="3.30.565.10:FF:000006">
    <property type="entry name" value="Sensor histidine kinase WalK"/>
    <property type="match status" value="1"/>
</dbReference>
<dbReference type="STRING" id="316067.Geob_1611"/>
<dbReference type="GO" id="GO:0000156">
    <property type="term" value="F:phosphorelay response regulator activity"/>
    <property type="evidence" value="ECO:0007669"/>
    <property type="project" value="TreeGrafter"/>
</dbReference>
<evidence type="ECO:0000259" key="8">
    <source>
        <dbReference type="PROSITE" id="PS50109"/>
    </source>
</evidence>
<evidence type="ECO:0000256" key="4">
    <source>
        <dbReference type="ARBA" id="ARBA00022679"/>
    </source>
</evidence>
<evidence type="ECO:0000313" key="10">
    <source>
        <dbReference type="Proteomes" id="UP000007721"/>
    </source>
</evidence>
<dbReference type="PANTHER" id="PTHR42878:SF15">
    <property type="entry name" value="BACTERIOPHYTOCHROME"/>
    <property type="match status" value="1"/>
</dbReference>
<keyword evidence="4" id="KW-0808">Transferase</keyword>
<feature type="coiled-coil region" evidence="6">
    <location>
        <begin position="137"/>
        <end position="175"/>
    </location>
</feature>
<evidence type="ECO:0000256" key="6">
    <source>
        <dbReference type="SAM" id="Coils"/>
    </source>
</evidence>
<feature type="transmembrane region" description="Helical" evidence="7">
    <location>
        <begin position="12"/>
        <end position="30"/>
    </location>
</feature>
<evidence type="ECO:0000256" key="2">
    <source>
        <dbReference type="ARBA" id="ARBA00012438"/>
    </source>
</evidence>
<dbReference type="GO" id="GO:0030295">
    <property type="term" value="F:protein kinase activator activity"/>
    <property type="evidence" value="ECO:0007669"/>
    <property type="project" value="TreeGrafter"/>
</dbReference>
<dbReference type="eggNOG" id="COG4251">
    <property type="taxonomic scope" value="Bacteria"/>
</dbReference>
<dbReference type="AlphaFoldDB" id="B9M5Y8"/>
<accession>B9M5Y8</accession>